<dbReference type="AlphaFoldDB" id="A0AAJ0IHG9"/>
<sequence>MDRNRRHYRDRSRDRNEQRSGSHRRPQSPRRRSLSPHRRNRRPTQRQGADQRWNTNNEGRIQRYVEHEQFAALTLNDLSLRDVTRPPREGYVFPSLPRSDILRQTGHGFHNPDVLERINTTATPSLNWVTETGKKGEYFIKGTMNDAAIENLTNTLKDLALKNGGVCYNMTVQFLCASKAREHLDRVDKSYQQAHQRLTYGDPPRGNSAARSVLPLTLTGPGRESQPVGVDEAEEAAAPQQLTCGNCRKPGHVLVDCVIANEKDGFVHGCPICNTSRHTLDNCRRRSEDETQRREQALELMYRKRFNKPMILSYTYTWPYLVACTIANQNGIRPRAFDTIVDELKLEPPMNMYPWSTDFAIEIMKYTPHELEVAYGAVHPLVFDYDENDLKKLPTDWGYTEKFGPFMGVIDAYTRREWKVPRPPTSKVKKQYGNRGDYMYKQIKGLLTGHGLIPKTVKESGQGITMIKQEEENGPVRLNDIATYDSLRESAKQFYEGPAPEKPKSFKRPTVEVRGGNDVELIVLDDPPAAGESHVWPEKYHYIGSTWNDRHVSYHTVDEEGDWCVKWVVRQYVHLSADEFQKLPRGKDEPDLAKRLALHAIDKIVSKWKQGKLGGQPRIEKKRVTKSGPAAPATMSDSAPGGLSQD</sequence>
<feature type="compositionally biased region" description="Basic and acidic residues" evidence="1">
    <location>
        <begin position="11"/>
        <end position="20"/>
    </location>
</feature>
<gene>
    <name evidence="2" type="ORF">B0T23DRAFT_392948</name>
</gene>
<dbReference type="GO" id="GO:0008270">
    <property type="term" value="F:zinc ion binding"/>
    <property type="evidence" value="ECO:0007669"/>
    <property type="project" value="InterPro"/>
</dbReference>
<feature type="region of interest" description="Disordered" evidence="1">
    <location>
        <begin position="1"/>
        <end position="56"/>
    </location>
</feature>
<protein>
    <recommendedName>
        <fullName evidence="4">CCHC-type domain-containing protein</fullName>
    </recommendedName>
</protein>
<name>A0AAJ0IHG9_9PEZI</name>
<keyword evidence="3" id="KW-1185">Reference proteome</keyword>
<evidence type="ECO:0000313" key="2">
    <source>
        <dbReference type="EMBL" id="KAK3500472.1"/>
    </source>
</evidence>
<feature type="compositionally biased region" description="Basic residues" evidence="1">
    <location>
        <begin position="21"/>
        <end position="44"/>
    </location>
</feature>
<dbReference type="GeneID" id="87875661"/>
<organism evidence="2 3">
    <name type="scientific">Neurospora hispaniola</name>
    <dbReference type="NCBI Taxonomy" id="588809"/>
    <lineage>
        <taxon>Eukaryota</taxon>
        <taxon>Fungi</taxon>
        <taxon>Dikarya</taxon>
        <taxon>Ascomycota</taxon>
        <taxon>Pezizomycotina</taxon>
        <taxon>Sordariomycetes</taxon>
        <taxon>Sordariomycetidae</taxon>
        <taxon>Sordariales</taxon>
        <taxon>Sordariaceae</taxon>
        <taxon>Neurospora</taxon>
    </lineage>
</organism>
<feature type="compositionally biased region" description="Basic residues" evidence="1">
    <location>
        <begin position="1"/>
        <end position="10"/>
    </location>
</feature>
<dbReference type="Gene3D" id="4.10.60.10">
    <property type="entry name" value="Zinc finger, CCHC-type"/>
    <property type="match status" value="1"/>
</dbReference>
<feature type="region of interest" description="Disordered" evidence="1">
    <location>
        <begin position="612"/>
        <end position="646"/>
    </location>
</feature>
<dbReference type="GO" id="GO:0003676">
    <property type="term" value="F:nucleic acid binding"/>
    <property type="evidence" value="ECO:0007669"/>
    <property type="project" value="InterPro"/>
</dbReference>
<evidence type="ECO:0000313" key="3">
    <source>
        <dbReference type="Proteomes" id="UP001285908"/>
    </source>
</evidence>
<dbReference type="RefSeq" id="XP_062698105.1">
    <property type="nucleotide sequence ID" value="XM_062838039.1"/>
</dbReference>
<reference evidence="2 3" key="1">
    <citation type="journal article" date="2023" name="Mol. Phylogenet. Evol.">
        <title>Genome-scale phylogeny and comparative genomics of the fungal order Sordariales.</title>
        <authorList>
            <person name="Hensen N."/>
            <person name="Bonometti L."/>
            <person name="Westerberg I."/>
            <person name="Brannstrom I.O."/>
            <person name="Guillou S."/>
            <person name="Cros-Aarteil S."/>
            <person name="Calhoun S."/>
            <person name="Haridas S."/>
            <person name="Kuo A."/>
            <person name="Mondo S."/>
            <person name="Pangilinan J."/>
            <person name="Riley R."/>
            <person name="LaButti K."/>
            <person name="Andreopoulos B."/>
            <person name="Lipzen A."/>
            <person name="Chen C."/>
            <person name="Yan M."/>
            <person name="Daum C."/>
            <person name="Ng V."/>
            <person name="Clum A."/>
            <person name="Steindorff A."/>
            <person name="Ohm R.A."/>
            <person name="Martin F."/>
            <person name="Silar P."/>
            <person name="Natvig D.O."/>
            <person name="Lalanne C."/>
            <person name="Gautier V."/>
            <person name="Ament-Velasquez S.L."/>
            <person name="Kruys A."/>
            <person name="Hutchinson M.I."/>
            <person name="Powell A.J."/>
            <person name="Barry K."/>
            <person name="Miller A.N."/>
            <person name="Grigoriev I.V."/>
            <person name="Debuchy R."/>
            <person name="Gladieux P."/>
            <person name="Hiltunen Thoren M."/>
            <person name="Johannesson H."/>
        </authorList>
    </citation>
    <scope>NUCLEOTIDE SEQUENCE [LARGE SCALE GENOMIC DNA]</scope>
    <source>
        <strain evidence="2 3">FGSC 10403</strain>
    </source>
</reference>
<comment type="caution">
    <text evidence="2">The sequence shown here is derived from an EMBL/GenBank/DDBJ whole genome shotgun (WGS) entry which is preliminary data.</text>
</comment>
<dbReference type="EMBL" id="JAULSX010000001">
    <property type="protein sequence ID" value="KAK3500472.1"/>
    <property type="molecule type" value="Genomic_DNA"/>
</dbReference>
<dbReference type="SUPFAM" id="SSF57756">
    <property type="entry name" value="Retrovirus zinc finger-like domains"/>
    <property type="match status" value="1"/>
</dbReference>
<feature type="compositionally biased region" description="Polar residues" evidence="1">
    <location>
        <begin position="45"/>
        <end position="56"/>
    </location>
</feature>
<proteinExistence type="predicted"/>
<dbReference type="Proteomes" id="UP001285908">
    <property type="component" value="Unassembled WGS sequence"/>
</dbReference>
<evidence type="ECO:0000256" key="1">
    <source>
        <dbReference type="SAM" id="MobiDB-lite"/>
    </source>
</evidence>
<evidence type="ECO:0008006" key="4">
    <source>
        <dbReference type="Google" id="ProtNLM"/>
    </source>
</evidence>
<dbReference type="InterPro" id="IPR036875">
    <property type="entry name" value="Znf_CCHC_sf"/>
</dbReference>
<accession>A0AAJ0IHG9</accession>